<dbReference type="Gene3D" id="3.20.20.80">
    <property type="entry name" value="Glycosidases"/>
    <property type="match status" value="1"/>
</dbReference>
<keyword evidence="10" id="KW-1185">Reference proteome</keyword>
<gene>
    <name evidence="9" type="ORF">BJY14_008912</name>
</gene>
<evidence type="ECO:0000256" key="1">
    <source>
        <dbReference type="ARBA" id="ARBA00001913"/>
    </source>
</evidence>
<dbReference type="EMBL" id="JACCBA010000001">
    <property type="protein sequence ID" value="NYD52929.1"/>
    <property type="molecule type" value="Genomic_DNA"/>
</dbReference>
<dbReference type="InterPro" id="IPR017853">
    <property type="entry name" value="GH"/>
</dbReference>
<dbReference type="InterPro" id="IPR006046">
    <property type="entry name" value="Alpha_amylase"/>
</dbReference>
<dbReference type="RefSeq" id="WP_179849053.1">
    <property type="nucleotide sequence ID" value="NZ_JACCBA010000001.1"/>
</dbReference>
<organism evidence="9 10">
    <name type="scientific">Actinomadura luteofluorescens</name>
    <dbReference type="NCBI Taxonomy" id="46163"/>
    <lineage>
        <taxon>Bacteria</taxon>
        <taxon>Bacillati</taxon>
        <taxon>Actinomycetota</taxon>
        <taxon>Actinomycetes</taxon>
        <taxon>Streptosporangiales</taxon>
        <taxon>Thermomonosporaceae</taxon>
        <taxon>Actinomadura</taxon>
    </lineage>
</organism>
<feature type="region of interest" description="Disordered" evidence="7">
    <location>
        <begin position="1"/>
        <end position="62"/>
    </location>
</feature>
<evidence type="ECO:0000256" key="2">
    <source>
        <dbReference type="ARBA" id="ARBA00008061"/>
    </source>
</evidence>
<evidence type="ECO:0000313" key="9">
    <source>
        <dbReference type="EMBL" id="NYD52929.1"/>
    </source>
</evidence>
<feature type="domain" description="Glycosyl hydrolase family 13 catalytic" evidence="8">
    <location>
        <begin position="73"/>
        <end position="471"/>
    </location>
</feature>
<evidence type="ECO:0000256" key="4">
    <source>
        <dbReference type="ARBA" id="ARBA00022729"/>
    </source>
</evidence>
<keyword evidence="3" id="KW-0479">Metal-binding</keyword>
<proteinExistence type="inferred from homology"/>
<reference evidence="9 10" key="1">
    <citation type="submission" date="2020-07" db="EMBL/GenBank/DDBJ databases">
        <title>Sequencing the genomes of 1000 actinobacteria strains.</title>
        <authorList>
            <person name="Klenk H.-P."/>
        </authorList>
    </citation>
    <scope>NUCLEOTIDE SEQUENCE [LARGE SCALE GENOMIC DNA]</scope>
    <source>
        <strain evidence="9 10">DSM 40398</strain>
    </source>
</reference>
<name>A0A7Y9JMT8_9ACTN</name>
<evidence type="ECO:0000256" key="6">
    <source>
        <dbReference type="RuleBase" id="RU361134"/>
    </source>
</evidence>
<evidence type="ECO:0000259" key="8">
    <source>
        <dbReference type="SMART" id="SM00642"/>
    </source>
</evidence>
<dbReference type="GO" id="GO:0004556">
    <property type="term" value="F:alpha-amylase activity"/>
    <property type="evidence" value="ECO:0007669"/>
    <property type="project" value="UniProtKB-UniRule"/>
</dbReference>
<dbReference type="PANTHER" id="PTHR10357">
    <property type="entry name" value="ALPHA-AMYLASE FAMILY MEMBER"/>
    <property type="match status" value="1"/>
</dbReference>
<keyword evidence="6" id="KW-0119">Carbohydrate metabolism</keyword>
<dbReference type="SUPFAM" id="SSF51011">
    <property type="entry name" value="Glycosyl hydrolase domain"/>
    <property type="match status" value="1"/>
</dbReference>
<dbReference type="Gene3D" id="2.60.40.1180">
    <property type="entry name" value="Golgi alpha-mannosidase II"/>
    <property type="match status" value="1"/>
</dbReference>
<comment type="similarity">
    <text evidence="2 5">Belongs to the glycosyl hydrolase 13 family.</text>
</comment>
<protein>
    <recommendedName>
        <fullName evidence="6">Alpha-amylase</fullName>
        <ecNumber evidence="6">3.2.1.1</ecNumber>
    </recommendedName>
</protein>
<dbReference type="PANTHER" id="PTHR10357:SF215">
    <property type="entry name" value="ALPHA-AMYLASE 1"/>
    <property type="match status" value="1"/>
</dbReference>
<dbReference type="Proteomes" id="UP000529783">
    <property type="component" value="Unassembled WGS sequence"/>
</dbReference>
<dbReference type="SMART" id="SM00642">
    <property type="entry name" value="Aamy"/>
    <property type="match status" value="1"/>
</dbReference>
<comment type="catalytic activity">
    <reaction evidence="6">
        <text>Endohydrolysis of (1-&gt;4)-alpha-D-glucosidic linkages in polysaccharides containing three or more (1-&gt;4)-alpha-linked D-glucose units.</text>
        <dbReference type="EC" id="3.2.1.1"/>
    </reaction>
</comment>
<comment type="cofactor">
    <cofactor evidence="1">
        <name>Ca(2+)</name>
        <dbReference type="ChEBI" id="CHEBI:29108"/>
    </cofactor>
</comment>
<dbReference type="GO" id="GO:0046872">
    <property type="term" value="F:metal ion binding"/>
    <property type="evidence" value="ECO:0007669"/>
    <property type="project" value="UniProtKB-KW"/>
</dbReference>
<keyword evidence="6 9" id="KW-0378">Hydrolase</keyword>
<dbReference type="Pfam" id="PF00128">
    <property type="entry name" value="Alpha-amylase"/>
    <property type="match status" value="1"/>
</dbReference>
<accession>A0A7Y9JMT8</accession>
<dbReference type="SUPFAM" id="SSF51445">
    <property type="entry name" value="(Trans)glycosidases"/>
    <property type="match status" value="1"/>
</dbReference>
<evidence type="ECO:0000256" key="5">
    <source>
        <dbReference type="RuleBase" id="RU003615"/>
    </source>
</evidence>
<sequence length="582" mass="63370">MTSRAGGTGPASSRMPIVITMIESPDPSRNAGPSVPAPEAGAPESIAATSLEKPAGRRYHPSPEDWRAEIFYSIVTDRFQATEPIAAEGDRADGTSRHGGDLRGLTSRLGYVHDLGATTVQLSPVALNGSGAYHGYAPVHFMAVDPRLGELAELRRLVDTAHRLGLRVVLDLVLNHAGPVFDYADGSNAWKGTREAADVAANGIAVLPIELASPQHFSRRGVIDDWEDTDQETQGDFPPDYRRLATENPRTRELLQYIACWWIKETDIDGVRLDAIRHMDRTFIQDLSSAVKNYARSLGKSNFAVIGEHASSDDTLIASCFESGVSAMYNYGEYRRQNRALHGCGPARLLEHSFEIAAKAFGGDHGSTVRFIDNHDLYRFLRDGEPLERLRVGLAFVLFSLGIPMLYYGTERGFRQASGRLDPENLADPADPGNREDMFAAGKFVSASSAGDGFDRSSPAFGWTRRLIEIRRRHAALRFGEQEVVFSDPGGPGIYAFVRRHREGSALVVLNTADRARRLDLSALDLSTDVEPGGPLVDILDPGLPAPVGGPGDGPLRMTVPPFGVSVLMQDPEHLKPRPGSQ</sequence>
<evidence type="ECO:0000256" key="3">
    <source>
        <dbReference type="ARBA" id="ARBA00022723"/>
    </source>
</evidence>
<evidence type="ECO:0000256" key="7">
    <source>
        <dbReference type="SAM" id="MobiDB-lite"/>
    </source>
</evidence>
<comment type="caution">
    <text evidence="9">The sequence shown here is derived from an EMBL/GenBank/DDBJ whole genome shotgun (WGS) entry which is preliminary data.</text>
</comment>
<dbReference type="EC" id="3.2.1.1" evidence="6"/>
<dbReference type="AlphaFoldDB" id="A0A7Y9JMT8"/>
<dbReference type="GO" id="GO:0005975">
    <property type="term" value="P:carbohydrate metabolic process"/>
    <property type="evidence" value="ECO:0007669"/>
    <property type="project" value="InterPro"/>
</dbReference>
<keyword evidence="4" id="KW-0732">Signal</keyword>
<dbReference type="PRINTS" id="PR00110">
    <property type="entry name" value="ALPHAAMYLASE"/>
</dbReference>
<keyword evidence="6 9" id="KW-0326">Glycosidase</keyword>
<evidence type="ECO:0000313" key="10">
    <source>
        <dbReference type="Proteomes" id="UP000529783"/>
    </source>
</evidence>
<dbReference type="InterPro" id="IPR006047">
    <property type="entry name" value="GH13_cat_dom"/>
</dbReference>
<dbReference type="InterPro" id="IPR013780">
    <property type="entry name" value="Glyco_hydro_b"/>
</dbReference>